<dbReference type="InterPro" id="IPR013216">
    <property type="entry name" value="Methyltransf_11"/>
</dbReference>
<comment type="caution">
    <text evidence="2">The sequence shown here is derived from an EMBL/GenBank/DDBJ whole genome shotgun (WGS) entry which is preliminary data.</text>
</comment>
<accession>A0A6L9S8U2</accession>
<dbReference type="Gene3D" id="3.40.50.150">
    <property type="entry name" value="Vaccinia Virus protein VP39"/>
    <property type="match status" value="1"/>
</dbReference>
<reference evidence="2 3" key="1">
    <citation type="submission" date="2020-02" db="EMBL/GenBank/DDBJ databases">
        <authorList>
            <person name="Li X.-J."/>
            <person name="Han X.-M."/>
        </authorList>
    </citation>
    <scope>NUCLEOTIDE SEQUENCE [LARGE SCALE GENOMIC DNA]</scope>
    <source>
        <strain evidence="2 3">CCTCC AB 2017055</strain>
    </source>
</reference>
<dbReference type="InterPro" id="IPR029063">
    <property type="entry name" value="SAM-dependent_MTases_sf"/>
</dbReference>
<dbReference type="Pfam" id="PF08241">
    <property type="entry name" value="Methyltransf_11"/>
    <property type="match status" value="1"/>
</dbReference>
<dbReference type="EMBL" id="JAAGOA010000007">
    <property type="protein sequence ID" value="NEE01012.1"/>
    <property type="molecule type" value="Genomic_DNA"/>
</dbReference>
<dbReference type="CDD" id="cd02440">
    <property type="entry name" value="AdoMet_MTases"/>
    <property type="match status" value="1"/>
</dbReference>
<dbReference type="GO" id="GO:0008757">
    <property type="term" value="F:S-adenosylmethionine-dependent methyltransferase activity"/>
    <property type="evidence" value="ECO:0007669"/>
    <property type="project" value="InterPro"/>
</dbReference>
<dbReference type="SUPFAM" id="SSF53335">
    <property type="entry name" value="S-adenosyl-L-methionine-dependent methyltransferases"/>
    <property type="match status" value="1"/>
</dbReference>
<dbReference type="GO" id="GO:0032259">
    <property type="term" value="P:methylation"/>
    <property type="evidence" value="ECO:0007669"/>
    <property type="project" value="UniProtKB-KW"/>
</dbReference>
<dbReference type="PANTHER" id="PTHR43591:SF24">
    <property type="entry name" value="2-METHOXY-6-POLYPRENYL-1,4-BENZOQUINOL METHYLASE, MITOCHONDRIAL"/>
    <property type="match status" value="1"/>
</dbReference>
<name>A0A6L9S8U2_9ACTN</name>
<sequence length="182" mass="19559">MRGFGAVAARVYGWLYRRSPSNAVVIELLELRDGDRVLEVGCGPGTAVALAAERIGADRVAAVDPSSTFVDMVRDRVPGADIREGSAEKLPFDDGTFTAIWSIASMHHWPDREAGLAEQAAKLAPGGRLLIAERLLKRPGHGITAAQTAEVIAHLERLGLNDVRAVERPSGRKTLQVIHASH</sequence>
<evidence type="ECO:0000313" key="2">
    <source>
        <dbReference type="EMBL" id="NEE01012.1"/>
    </source>
</evidence>
<dbReference type="AlphaFoldDB" id="A0A6L9S8U2"/>
<keyword evidence="3" id="KW-1185">Reference proteome</keyword>
<feature type="domain" description="Methyltransferase type 11" evidence="1">
    <location>
        <begin position="38"/>
        <end position="131"/>
    </location>
</feature>
<evidence type="ECO:0000313" key="3">
    <source>
        <dbReference type="Proteomes" id="UP000475214"/>
    </source>
</evidence>
<gene>
    <name evidence="2" type="ORF">G1H10_12630</name>
</gene>
<keyword evidence="2" id="KW-0808">Transferase</keyword>
<evidence type="ECO:0000259" key="1">
    <source>
        <dbReference type="Pfam" id="PF08241"/>
    </source>
</evidence>
<organism evidence="2 3">
    <name type="scientific">Phytoactinopolyspora halotolerans</name>
    <dbReference type="NCBI Taxonomy" id="1981512"/>
    <lineage>
        <taxon>Bacteria</taxon>
        <taxon>Bacillati</taxon>
        <taxon>Actinomycetota</taxon>
        <taxon>Actinomycetes</taxon>
        <taxon>Jiangellales</taxon>
        <taxon>Jiangellaceae</taxon>
        <taxon>Phytoactinopolyspora</taxon>
    </lineage>
</organism>
<protein>
    <submittedName>
        <fullName evidence="2">Class I SAM-dependent methyltransferase</fullName>
    </submittedName>
</protein>
<dbReference type="PANTHER" id="PTHR43591">
    <property type="entry name" value="METHYLTRANSFERASE"/>
    <property type="match status" value="1"/>
</dbReference>
<dbReference type="RefSeq" id="WP_163737771.1">
    <property type="nucleotide sequence ID" value="NZ_JAAGOA010000007.1"/>
</dbReference>
<proteinExistence type="predicted"/>
<dbReference type="Proteomes" id="UP000475214">
    <property type="component" value="Unassembled WGS sequence"/>
</dbReference>
<keyword evidence="2" id="KW-0489">Methyltransferase</keyword>